<dbReference type="SUPFAM" id="SSF53448">
    <property type="entry name" value="Nucleotide-diphospho-sugar transferases"/>
    <property type="match status" value="1"/>
</dbReference>
<name>A0A915YGF2_9BACT</name>
<dbReference type="Pfam" id="PF09837">
    <property type="entry name" value="DUF2064"/>
    <property type="match status" value="1"/>
</dbReference>
<proteinExistence type="predicted"/>
<evidence type="ECO:0000313" key="1">
    <source>
        <dbReference type="EMBL" id="BDS12695.1"/>
    </source>
</evidence>
<dbReference type="PANTHER" id="PTHR36529">
    <property type="entry name" value="SLL1095 PROTEIN"/>
    <property type="match status" value="1"/>
</dbReference>
<dbReference type="Gene3D" id="3.90.550.10">
    <property type="entry name" value="Spore Coat Polysaccharide Biosynthesis Protein SpsA, Chain A"/>
    <property type="match status" value="1"/>
</dbReference>
<protein>
    <submittedName>
        <fullName evidence="1">TIGR04282 family arsenosugar biosynthesis glycosyltransferase</fullName>
    </submittedName>
</protein>
<dbReference type="RefSeq" id="WP_264788055.1">
    <property type="nucleotide sequence ID" value="NZ_AP026867.1"/>
</dbReference>
<dbReference type="KEGG" id="aup:AsAng_0034190"/>
<dbReference type="InterPro" id="IPR029044">
    <property type="entry name" value="Nucleotide-diphossugar_trans"/>
</dbReference>
<dbReference type="PANTHER" id="PTHR36529:SF1">
    <property type="entry name" value="GLYCOSYLTRANSFERASE"/>
    <property type="match status" value="1"/>
</dbReference>
<accession>A0A915YGF2</accession>
<sequence>MINKKKSLMVFAKNPVLGTAKTRLAASVGDQKALEIYKFLLEYTAQITSKVNCERRVFYSTHTDLDDEFSNDLFSKTVQIQGDLGQKMYAAFEQMFKEGYQQVIIIGSDCYELSTEIISQAFEALDQHNFVIGPANDGGYYLLGMRQLESVIFNHKKWSQERLYHDTLIDLEALGYSYAELPMLSDVDYLEDLPEDVRMKFEI</sequence>
<dbReference type="AlphaFoldDB" id="A0A915YGF2"/>
<reference evidence="1" key="1">
    <citation type="submission" date="2022-09" db="EMBL/GenBank/DDBJ databases">
        <title>Aureispira anguillicida sp. nov., isolated from Leptocephalus of Japanese eel Anguilla japonica.</title>
        <authorList>
            <person name="Yuasa K."/>
            <person name="Mekata T."/>
            <person name="Ikunari K."/>
        </authorList>
    </citation>
    <scope>NUCLEOTIDE SEQUENCE</scope>
    <source>
        <strain evidence="1">EL160426</strain>
    </source>
</reference>
<dbReference type="InterPro" id="IPR018641">
    <property type="entry name" value="Trfase_1_rSAM/seldom-assoc"/>
</dbReference>
<dbReference type="Proteomes" id="UP001060919">
    <property type="component" value="Chromosome"/>
</dbReference>
<gene>
    <name evidence="1" type="ORF">AsAng_0034190</name>
</gene>
<keyword evidence="2" id="KW-1185">Reference proteome</keyword>
<evidence type="ECO:0000313" key="2">
    <source>
        <dbReference type="Proteomes" id="UP001060919"/>
    </source>
</evidence>
<dbReference type="NCBIfam" id="TIGR04282">
    <property type="entry name" value="glyco_like_cofC"/>
    <property type="match status" value="1"/>
</dbReference>
<dbReference type="EMBL" id="AP026867">
    <property type="protein sequence ID" value="BDS12695.1"/>
    <property type="molecule type" value="Genomic_DNA"/>
</dbReference>
<organism evidence="1 2">
    <name type="scientific">Aureispira anguillae</name>
    <dbReference type="NCBI Taxonomy" id="2864201"/>
    <lineage>
        <taxon>Bacteria</taxon>
        <taxon>Pseudomonadati</taxon>
        <taxon>Bacteroidota</taxon>
        <taxon>Saprospiria</taxon>
        <taxon>Saprospirales</taxon>
        <taxon>Saprospiraceae</taxon>
        <taxon>Aureispira</taxon>
    </lineage>
</organism>